<organism evidence="5 6">
    <name type="scientific">Eucalyptus globulus</name>
    <name type="common">Tasmanian blue gum</name>
    <dbReference type="NCBI Taxonomy" id="34317"/>
    <lineage>
        <taxon>Eukaryota</taxon>
        <taxon>Viridiplantae</taxon>
        <taxon>Streptophyta</taxon>
        <taxon>Embryophyta</taxon>
        <taxon>Tracheophyta</taxon>
        <taxon>Spermatophyta</taxon>
        <taxon>Magnoliopsida</taxon>
        <taxon>eudicotyledons</taxon>
        <taxon>Gunneridae</taxon>
        <taxon>Pentapetalae</taxon>
        <taxon>rosids</taxon>
        <taxon>malvids</taxon>
        <taxon>Myrtales</taxon>
        <taxon>Myrtaceae</taxon>
        <taxon>Myrtoideae</taxon>
        <taxon>Eucalypteae</taxon>
        <taxon>Eucalyptus</taxon>
    </lineage>
</organism>
<evidence type="ECO:0000256" key="3">
    <source>
        <dbReference type="ARBA" id="ARBA00022821"/>
    </source>
</evidence>
<evidence type="ECO:0000256" key="2">
    <source>
        <dbReference type="ARBA" id="ARBA00022741"/>
    </source>
</evidence>
<name>A0ABD3KS49_EUCGL</name>
<sequence>MRIFLRKADPMDITDEAYRECLKQVREILFDAEDSIEKFMLQEGLLRRRPSLKKMLVPFKNLRNKHWIHANAEDLKSKAADAIDNLQKYTLEFRQGSSSKTHMTL</sequence>
<dbReference type="Proteomes" id="UP001634007">
    <property type="component" value="Unassembled WGS sequence"/>
</dbReference>
<reference evidence="5 6" key="1">
    <citation type="submission" date="2024-11" db="EMBL/GenBank/DDBJ databases">
        <title>Chromosome-level genome assembly of Eucalyptus globulus Labill. provides insights into its genome evolution.</title>
        <authorList>
            <person name="Li X."/>
        </authorList>
    </citation>
    <scope>NUCLEOTIDE SEQUENCE [LARGE SCALE GENOMIC DNA]</scope>
    <source>
        <strain evidence="5">CL2024</strain>
        <tissue evidence="5">Fresh tender leaves</tissue>
    </source>
</reference>
<dbReference type="InterPro" id="IPR041118">
    <property type="entry name" value="Rx_N"/>
</dbReference>
<dbReference type="GO" id="GO:0006952">
    <property type="term" value="P:defense response"/>
    <property type="evidence" value="ECO:0007669"/>
    <property type="project" value="UniProtKB-KW"/>
</dbReference>
<dbReference type="AlphaFoldDB" id="A0ABD3KS49"/>
<evidence type="ECO:0000313" key="5">
    <source>
        <dbReference type="EMBL" id="KAL3738630.1"/>
    </source>
</evidence>
<dbReference type="Pfam" id="PF18052">
    <property type="entry name" value="Rx_N"/>
    <property type="match status" value="1"/>
</dbReference>
<keyword evidence="3" id="KW-0611">Plant defense</keyword>
<keyword evidence="2" id="KW-0547">Nucleotide-binding</keyword>
<evidence type="ECO:0000256" key="1">
    <source>
        <dbReference type="ARBA" id="ARBA00022737"/>
    </source>
</evidence>
<accession>A0ABD3KS49</accession>
<dbReference type="Gene3D" id="1.20.5.4130">
    <property type="match status" value="1"/>
</dbReference>
<keyword evidence="1" id="KW-0677">Repeat</keyword>
<proteinExistence type="predicted"/>
<dbReference type="EMBL" id="JBJKBG010000005">
    <property type="protein sequence ID" value="KAL3738630.1"/>
    <property type="molecule type" value="Genomic_DNA"/>
</dbReference>
<comment type="caution">
    <text evidence="5">The sequence shown here is derived from an EMBL/GenBank/DDBJ whole genome shotgun (WGS) entry which is preliminary data.</text>
</comment>
<feature type="domain" description="Disease resistance N-terminal" evidence="4">
    <location>
        <begin position="1"/>
        <end position="53"/>
    </location>
</feature>
<evidence type="ECO:0000313" key="6">
    <source>
        <dbReference type="Proteomes" id="UP001634007"/>
    </source>
</evidence>
<evidence type="ECO:0000259" key="4">
    <source>
        <dbReference type="Pfam" id="PF18052"/>
    </source>
</evidence>
<gene>
    <name evidence="5" type="ORF">ACJRO7_020068</name>
</gene>
<protein>
    <recommendedName>
        <fullName evidence="4">Disease resistance N-terminal domain-containing protein</fullName>
    </recommendedName>
</protein>
<dbReference type="GO" id="GO:0000166">
    <property type="term" value="F:nucleotide binding"/>
    <property type="evidence" value="ECO:0007669"/>
    <property type="project" value="UniProtKB-KW"/>
</dbReference>
<keyword evidence="6" id="KW-1185">Reference proteome</keyword>